<name>A0A8X6WDH5_TRICX</name>
<dbReference type="AlphaFoldDB" id="A0A8X6WDH5"/>
<keyword evidence="2" id="KW-1185">Reference proteome</keyword>
<proteinExistence type="predicted"/>
<evidence type="ECO:0000313" key="2">
    <source>
        <dbReference type="Proteomes" id="UP000887159"/>
    </source>
</evidence>
<dbReference type="Proteomes" id="UP000887159">
    <property type="component" value="Unassembled WGS sequence"/>
</dbReference>
<accession>A0A8X6WDH5</accession>
<reference evidence="1" key="1">
    <citation type="submission" date="2020-08" db="EMBL/GenBank/DDBJ databases">
        <title>Multicomponent nature underlies the extraordinary mechanical properties of spider dragline silk.</title>
        <authorList>
            <person name="Kono N."/>
            <person name="Nakamura H."/>
            <person name="Mori M."/>
            <person name="Yoshida Y."/>
            <person name="Ohtoshi R."/>
            <person name="Malay A.D."/>
            <person name="Moran D.A.P."/>
            <person name="Tomita M."/>
            <person name="Numata K."/>
            <person name="Arakawa K."/>
        </authorList>
    </citation>
    <scope>NUCLEOTIDE SEQUENCE</scope>
</reference>
<evidence type="ECO:0000313" key="1">
    <source>
        <dbReference type="EMBL" id="GFY32562.1"/>
    </source>
</evidence>
<protein>
    <submittedName>
        <fullName evidence="1">Uncharacterized protein</fullName>
    </submittedName>
</protein>
<comment type="caution">
    <text evidence="1">The sequence shown here is derived from an EMBL/GenBank/DDBJ whole genome shotgun (WGS) entry which is preliminary data.</text>
</comment>
<organism evidence="1 2">
    <name type="scientific">Trichonephila clavipes</name>
    <name type="common">Golden silk orbweaver</name>
    <name type="synonym">Nephila clavipes</name>
    <dbReference type="NCBI Taxonomy" id="2585209"/>
    <lineage>
        <taxon>Eukaryota</taxon>
        <taxon>Metazoa</taxon>
        <taxon>Ecdysozoa</taxon>
        <taxon>Arthropoda</taxon>
        <taxon>Chelicerata</taxon>
        <taxon>Arachnida</taxon>
        <taxon>Araneae</taxon>
        <taxon>Araneomorphae</taxon>
        <taxon>Entelegynae</taxon>
        <taxon>Araneoidea</taxon>
        <taxon>Nephilidae</taxon>
        <taxon>Trichonephila</taxon>
    </lineage>
</organism>
<gene>
    <name evidence="1" type="ORF">TNCV_673171</name>
</gene>
<dbReference type="EMBL" id="BMAU01021403">
    <property type="protein sequence ID" value="GFY32562.1"/>
    <property type="molecule type" value="Genomic_DNA"/>
</dbReference>
<sequence>MWNCPNNSLRGCQLKTFLDTLDFSIAFPDTPTSSSGVANSDEQKANILAITLKNNFSENKRPDDSNHPIDKEITNTLEKFFDNHPSIPISPTDPDEILNYIKTLKNNKAPVPILSLTK</sequence>